<feature type="transmembrane region" description="Helical" evidence="6">
    <location>
        <begin position="12"/>
        <end position="30"/>
    </location>
</feature>
<evidence type="ECO:0000256" key="6">
    <source>
        <dbReference type="SAM" id="Phobius"/>
    </source>
</evidence>
<dbReference type="EMBL" id="JACHXI010000021">
    <property type="protein sequence ID" value="MBB3104923.1"/>
    <property type="molecule type" value="Genomic_DNA"/>
</dbReference>
<feature type="transmembrane region" description="Helical" evidence="6">
    <location>
        <begin position="140"/>
        <end position="163"/>
    </location>
</feature>
<gene>
    <name evidence="8" type="ORF">FHR87_003351</name>
</gene>
<evidence type="ECO:0000256" key="1">
    <source>
        <dbReference type="ARBA" id="ARBA00004651"/>
    </source>
</evidence>
<dbReference type="Proteomes" id="UP000549250">
    <property type="component" value="Unassembled WGS sequence"/>
</dbReference>
<keyword evidence="4 6" id="KW-1133">Transmembrane helix</keyword>
<reference evidence="8 9" key="1">
    <citation type="submission" date="2020-08" db="EMBL/GenBank/DDBJ databases">
        <title>Genomic Encyclopedia of Type Strains, Phase III (KMG-III): the genomes of soil and plant-associated and newly described type strains.</title>
        <authorList>
            <person name="Whitman W."/>
        </authorList>
    </citation>
    <scope>NUCLEOTIDE SEQUENCE [LARGE SCALE GENOMIC DNA]</scope>
    <source>
        <strain evidence="8 9">CECT 4462</strain>
    </source>
</reference>
<evidence type="ECO:0000256" key="3">
    <source>
        <dbReference type="ARBA" id="ARBA00022692"/>
    </source>
</evidence>
<sequence>MFDSLVEVVNEMGYVGIIFLMFMENLFPPIPSEVIMPLAGFSAANGDLHIILVILSGTFGSVLGALPWYYAGVYFGEERMLRLAKRYGRWMTISCDDVSNASSWFSKHGRKAVFFGRMIPAIRTLISVPAGIARMPFLPFLAYSALGSMLWTSLLTILGYILHTEYAKVADYVDPFSKIVLGTIIGIYIYRLFFVKRNDSIKPPSK</sequence>
<feature type="transmembrane region" description="Helical" evidence="6">
    <location>
        <begin position="175"/>
        <end position="194"/>
    </location>
</feature>
<dbReference type="InterPro" id="IPR032816">
    <property type="entry name" value="VTT_dom"/>
</dbReference>
<protein>
    <submittedName>
        <fullName evidence="8">Membrane protein DedA with SNARE-associated domain</fullName>
    </submittedName>
</protein>
<evidence type="ECO:0000259" key="7">
    <source>
        <dbReference type="Pfam" id="PF09335"/>
    </source>
</evidence>
<keyword evidence="2" id="KW-1003">Cell membrane</keyword>
<keyword evidence="3 6" id="KW-0812">Transmembrane</keyword>
<feature type="transmembrane region" description="Helical" evidence="6">
    <location>
        <begin position="50"/>
        <end position="76"/>
    </location>
</feature>
<dbReference type="AlphaFoldDB" id="A0A839TBD9"/>
<dbReference type="InterPro" id="IPR051311">
    <property type="entry name" value="DedA_domain"/>
</dbReference>
<evidence type="ECO:0000313" key="8">
    <source>
        <dbReference type="EMBL" id="MBB3104923.1"/>
    </source>
</evidence>
<comment type="subcellular location">
    <subcellularLocation>
        <location evidence="1">Cell membrane</location>
        <topology evidence="1">Multi-pass membrane protein</topology>
    </subcellularLocation>
</comment>
<evidence type="ECO:0000256" key="2">
    <source>
        <dbReference type="ARBA" id="ARBA00022475"/>
    </source>
</evidence>
<evidence type="ECO:0000256" key="4">
    <source>
        <dbReference type="ARBA" id="ARBA00022989"/>
    </source>
</evidence>
<dbReference type="Pfam" id="PF09335">
    <property type="entry name" value="VTT_dom"/>
    <property type="match status" value="1"/>
</dbReference>
<proteinExistence type="predicted"/>
<organism evidence="8 9">
    <name type="scientific">Azomonas macrocytogenes</name>
    <name type="common">Azotobacter macrocytogenes</name>
    <dbReference type="NCBI Taxonomy" id="69962"/>
    <lineage>
        <taxon>Bacteria</taxon>
        <taxon>Pseudomonadati</taxon>
        <taxon>Pseudomonadota</taxon>
        <taxon>Gammaproteobacteria</taxon>
        <taxon>Pseudomonadales</taxon>
        <taxon>Pseudomonadaceae</taxon>
        <taxon>Azomonas</taxon>
    </lineage>
</organism>
<dbReference type="PANTHER" id="PTHR42709">
    <property type="entry name" value="ALKALINE PHOSPHATASE LIKE PROTEIN"/>
    <property type="match status" value="1"/>
</dbReference>
<dbReference type="GO" id="GO:0005886">
    <property type="term" value="C:plasma membrane"/>
    <property type="evidence" value="ECO:0007669"/>
    <property type="project" value="UniProtKB-SubCell"/>
</dbReference>
<evidence type="ECO:0000256" key="5">
    <source>
        <dbReference type="ARBA" id="ARBA00023136"/>
    </source>
</evidence>
<feature type="domain" description="VTT" evidence="7">
    <location>
        <begin position="30"/>
        <end position="160"/>
    </location>
</feature>
<dbReference type="RefSeq" id="WP_183167777.1">
    <property type="nucleotide sequence ID" value="NZ_JACHXI010000021.1"/>
</dbReference>
<comment type="caution">
    <text evidence="8">The sequence shown here is derived from an EMBL/GenBank/DDBJ whole genome shotgun (WGS) entry which is preliminary data.</text>
</comment>
<dbReference type="PANTHER" id="PTHR42709:SF6">
    <property type="entry name" value="UNDECAPRENYL PHOSPHATE TRANSPORTER A"/>
    <property type="match status" value="1"/>
</dbReference>
<keyword evidence="5 6" id="KW-0472">Membrane</keyword>
<accession>A0A839TBD9</accession>
<name>A0A839TBD9_AZOMA</name>
<keyword evidence="9" id="KW-1185">Reference proteome</keyword>
<evidence type="ECO:0000313" key="9">
    <source>
        <dbReference type="Proteomes" id="UP000549250"/>
    </source>
</evidence>